<dbReference type="SUPFAM" id="SSF53474">
    <property type="entry name" value="alpha/beta-Hydrolases"/>
    <property type="match status" value="1"/>
</dbReference>
<accession>A0AAD7VH92</accession>
<dbReference type="AlphaFoldDB" id="A0AAD7VH92"/>
<keyword evidence="2" id="KW-1185">Reference proteome</keyword>
<sequence length="124" mass="13973">MHRFSPEVRILDPCNRDAISLLPHIVLYHGTVDNFIPPNANKGFADALQKVGARTELILYVGQTHTDLFLHDPMRGGKDDLFDHIVAVIHSNDKEALAKDAMAPSRRRLAPEFLLKLAHWANPF</sequence>
<comment type="caution">
    <text evidence="1">The sequence shown here is derived from an EMBL/GenBank/DDBJ whole genome shotgun (WGS) entry which is preliminary data.</text>
</comment>
<dbReference type="EMBL" id="JARAOO010000003">
    <property type="protein sequence ID" value="KAJ7975698.1"/>
    <property type="molecule type" value="Genomic_DNA"/>
</dbReference>
<reference evidence="1" key="1">
    <citation type="journal article" date="2023" name="Science">
        <title>Elucidation of the pathway for biosynthesis of saponin adjuvants from the soapbark tree.</title>
        <authorList>
            <person name="Reed J."/>
            <person name="Orme A."/>
            <person name="El-Demerdash A."/>
            <person name="Owen C."/>
            <person name="Martin L.B.B."/>
            <person name="Misra R.C."/>
            <person name="Kikuchi S."/>
            <person name="Rejzek M."/>
            <person name="Martin A.C."/>
            <person name="Harkess A."/>
            <person name="Leebens-Mack J."/>
            <person name="Louveau T."/>
            <person name="Stephenson M.J."/>
            <person name="Osbourn A."/>
        </authorList>
    </citation>
    <scope>NUCLEOTIDE SEQUENCE</scope>
    <source>
        <strain evidence="1">S10</strain>
    </source>
</reference>
<dbReference type="InterPro" id="IPR029058">
    <property type="entry name" value="AB_hydrolase_fold"/>
</dbReference>
<organism evidence="1 2">
    <name type="scientific">Quillaja saponaria</name>
    <name type="common">Soap bark tree</name>
    <dbReference type="NCBI Taxonomy" id="32244"/>
    <lineage>
        <taxon>Eukaryota</taxon>
        <taxon>Viridiplantae</taxon>
        <taxon>Streptophyta</taxon>
        <taxon>Embryophyta</taxon>
        <taxon>Tracheophyta</taxon>
        <taxon>Spermatophyta</taxon>
        <taxon>Magnoliopsida</taxon>
        <taxon>eudicotyledons</taxon>
        <taxon>Gunneridae</taxon>
        <taxon>Pentapetalae</taxon>
        <taxon>rosids</taxon>
        <taxon>fabids</taxon>
        <taxon>Fabales</taxon>
        <taxon>Quillajaceae</taxon>
        <taxon>Quillaja</taxon>
    </lineage>
</organism>
<evidence type="ECO:0000313" key="1">
    <source>
        <dbReference type="EMBL" id="KAJ7975698.1"/>
    </source>
</evidence>
<name>A0AAD7VH92_QUISA</name>
<dbReference type="KEGG" id="qsa:O6P43_005583"/>
<dbReference type="Gene3D" id="3.40.50.1820">
    <property type="entry name" value="alpha/beta hydrolase"/>
    <property type="match status" value="1"/>
</dbReference>
<protein>
    <submittedName>
        <fullName evidence="1">Isoprenylcysteine alpha-carbonyl methylesterase ICME</fullName>
    </submittedName>
</protein>
<proteinExistence type="predicted"/>
<evidence type="ECO:0000313" key="2">
    <source>
        <dbReference type="Proteomes" id="UP001163823"/>
    </source>
</evidence>
<gene>
    <name evidence="1" type="ORF">O6P43_005583</name>
</gene>
<dbReference type="Proteomes" id="UP001163823">
    <property type="component" value="Chromosome 3"/>
</dbReference>